<keyword evidence="5" id="KW-0627">Porphyrin biosynthesis</keyword>
<dbReference type="GO" id="GO:0004325">
    <property type="term" value="F:ferrochelatase activity"/>
    <property type="evidence" value="ECO:0007669"/>
    <property type="project" value="InterPro"/>
</dbReference>
<name>A0A3A0VR70_STAGA</name>
<dbReference type="Pfam" id="PF22440">
    <property type="entry name" value="SirC_C"/>
    <property type="match status" value="1"/>
</dbReference>
<dbReference type="InterPro" id="IPR028161">
    <property type="entry name" value="Met8-like"/>
</dbReference>
<evidence type="ECO:0000256" key="1">
    <source>
        <dbReference type="ARBA" id="ARBA00005010"/>
    </source>
</evidence>
<keyword evidence="4" id="KW-0520">NAD</keyword>
<organism evidence="7 8">
    <name type="scientific">Staphylococcus gallinarum</name>
    <dbReference type="NCBI Taxonomy" id="1293"/>
    <lineage>
        <taxon>Bacteria</taxon>
        <taxon>Bacillati</taxon>
        <taxon>Bacillota</taxon>
        <taxon>Bacilli</taxon>
        <taxon>Bacillales</taxon>
        <taxon>Staphylococcaceae</taxon>
        <taxon>Staphylococcus</taxon>
    </lineage>
</organism>
<dbReference type="AlphaFoldDB" id="A0A3A0VR70"/>
<dbReference type="OrthoDB" id="9773765at2"/>
<comment type="caution">
    <text evidence="7">The sequence shown here is derived from an EMBL/GenBank/DDBJ whole genome shotgun (WGS) entry which is preliminary data.</text>
</comment>
<dbReference type="Gene3D" id="3.40.50.720">
    <property type="entry name" value="NAD(P)-binding Rossmann-like Domain"/>
    <property type="match status" value="1"/>
</dbReference>
<proteinExistence type="predicted"/>
<dbReference type="RefSeq" id="WP_119485056.1">
    <property type="nucleotide sequence ID" value="NZ_QYJN01000003.1"/>
</dbReference>
<dbReference type="Pfam" id="PF13241">
    <property type="entry name" value="NAD_binding_7"/>
    <property type="match status" value="1"/>
</dbReference>
<protein>
    <recommendedName>
        <fullName evidence="2">precorrin-2 dehydrogenase</fullName>
        <ecNumber evidence="2">1.3.1.76</ecNumber>
    </recommendedName>
</protein>
<dbReference type="SUPFAM" id="SSF75615">
    <property type="entry name" value="Siroheme synthase middle domains-like"/>
    <property type="match status" value="1"/>
</dbReference>
<dbReference type="NCBIfam" id="TIGR01470">
    <property type="entry name" value="cysG_Nterm"/>
    <property type="match status" value="1"/>
</dbReference>
<dbReference type="EMBL" id="QYJN01000003">
    <property type="protein sequence ID" value="RIP34814.1"/>
    <property type="molecule type" value="Genomic_DNA"/>
</dbReference>
<evidence type="ECO:0000256" key="3">
    <source>
        <dbReference type="ARBA" id="ARBA00023002"/>
    </source>
</evidence>
<dbReference type="InterPro" id="IPR006367">
    <property type="entry name" value="Sirohaem_synthase_N"/>
</dbReference>
<dbReference type="PANTHER" id="PTHR35330">
    <property type="entry name" value="SIROHEME BIOSYNTHESIS PROTEIN MET8"/>
    <property type="match status" value="1"/>
</dbReference>
<comment type="catalytic activity">
    <reaction evidence="6">
        <text>precorrin-2 + NAD(+) = sirohydrochlorin + NADH + 2 H(+)</text>
        <dbReference type="Rhea" id="RHEA:15613"/>
        <dbReference type="ChEBI" id="CHEBI:15378"/>
        <dbReference type="ChEBI" id="CHEBI:57540"/>
        <dbReference type="ChEBI" id="CHEBI:57945"/>
        <dbReference type="ChEBI" id="CHEBI:58351"/>
        <dbReference type="ChEBI" id="CHEBI:58827"/>
        <dbReference type="EC" id="1.3.1.76"/>
    </reaction>
</comment>
<dbReference type="SUPFAM" id="SSF51735">
    <property type="entry name" value="NAD(P)-binding Rossmann-fold domains"/>
    <property type="match status" value="1"/>
</dbReference>
<evidence type="ECO:0000256" key="4">
    <source>
        <dbReference type="ARBA" id="ARBA00023027"/>
    </source>
</evidence>
<dbReference type="InterPro" id="IPR036291">
    <property type="entry name" value="NAD(P)-bd_dom_sf"/>
</dbReference>
<evidence type="ECO:0000313" key="7">
    <source>
        <dbReference type="EMBL" id="RIP34814.1"/>
    </source>
</evidence>
<evidence type="ECO:0000256" key="6">
    <source>
        <dbReference type="ARBA" id="ARBA00047561"/>
    </source>
</evidence>
<reference evidence="7 8" key="1">
    <citation type="journal article" date="2016" name="Front. Microbiol.">
        <title>Comprehensive Phylogenetic Analysis of Bovine Non-aureus Staphylococci Species Based on Whole-Genome Sequencing.</title>
        <authorList>
            <person name="Naushad S."/>
            <person name="Barkema H.W."/>
            <person name="Luby C."/>
            <person name="Condas L.A."/>
            <person name="Nobrega D.B."/>
            <person name="Carson D.A."/>
            <person name="De Buck J."/>
        </authorList>
    </citation>
    <scope>NUCLEOTIDE SEQUENCE [LARGE SCALE GENOMIC DNA]</scope>
    <source>
        <strain evidence="7 8">SNUC 4781</strain>
    </source>
</reference>
<dbReference type="InterPro" id="IPR042518">
    <property type="entry name" value="SirC_C"/>
</dbReference>
<evidence type="ECO:0000313" key="8">
    <source>
        <dbReference type="Proteomes" id="UP000265541"/>
    </source>
</evidence>
<dbReference type="Proteomes" id="UP000265541">
    <property type="component" value="Unassembled WGS sequence"/>
</dbReference>
<comment type="pathway">
    <text evidence="1">Porphyrin-containing compound metabolism; siroheme biosynthesis; sirohydrochlorin from precorrin-2: step 1/1.</text>
</comment>
<accession>A0A3A0VR70</accession>
<dbReference type="EC" id="1.3.1.76" evidence="2"/>
<dbReference type="NCBIfam" id="NF005222">
    <property type="entry name" value="PRK06718.1"/>
    <property type="match status" value="1"/>
</dbReference>
<keyword evidence="3" id="KW-0560">Oxidoreductase</keyword>
<dbReference type="PANTHER" id="PTHR35330:SF1">
    <property type="entry name" value="SIROHEME BIOSYNTHESIS PROTEIN MET8"/>
    <property type="match status" value="1"/>
</dbReference>
<dbReference type="GO" id="GO:0019354">
    <property type="term" value="P:siroheme biosynthetic process"/>
    <property type="evidence" value="ECO:0007669"/>
    <property type="project" value="UniProtKB-UniPathway"/>
</dbReference>
<evidence type="ECO:0000256" key="2">
    <source>
        <dbReference type="ARBA" id="ARBA00012400"/>
    </source>
</evidence>
<dbReference type="GO" id="GO:0043115">
    <property type="term" value="F:precorrin-2 dehydrogenase activity"/>
    <property type="evidence" value="ECO:0007669"/>
    <property type="project" value="UniProtKB-EC"/>
</dbReference>
<dbReference type="UniPathway" id="UPA00262">
    <property type="reaction ID" value="UER00222"/>
</dbReference>
<sequence>MPLIPLMFDISDKQVVVIGGGKVAERRVKTLAQYTKHILIISPTLTNVLEELFENSVIKWCKREFRAEDVQTASLIIVATNDSETNKRVLQAKPQHALINYAEDVAVGDIAFPSILQRGKLTLSVSTQGASPGLTAQILQEFRERYDLQYEVYVDFLYECRQRIKQSQLSVSERKQFLKDILSADYLNENKQIEVRTWLDSLT</sequence>
<evidence type="ECO:0000256" key="5">
    <source>
        <dbReference type="ARBA" id="ARBA00023244"/>
    </source>
</evidence>
<gene>
    <name evidence="7" type="ORF">BUZ14_06455</name>
</gene>
<dbReference type="Gene3D" id="1.10.8.610">
    <property type="entry name" value="SirC, precorrin-2 dehydrogenase, C-terminal helical domain-like"/>
    <property type="match status" value="1"/>
</dbReference>